<gene>
    <name evidence="2" type="ORF">TARUN_1607</name>
</gene>
<proteinExistence type="predicted"/>
<keyword evidence="3" id="KW-1185">Reference proteome</keyword>
<dbReference type="EMBL" id="PXOA01000103">
    <property type="protein sequence ID" value="RFU80604.1"/>
    <property type="molecule type" value="Genomic_DNA"/>
</dbReference>
<evidence type="ECO:0000313" key="2">
    <source>
        <dbReference type="EMBL" id="RFU80604.1"/>
    </source>
</evidence>
<accession>A0A395NX44</accession>
<dbReference type="AlphaFoldDB" id="A0A395NX44"/>
<sequence>MPHRIRNKSYISLSASRSASFLGTPPTHTPLRQSFRRGGNTGIQNNEKSLRFSSCASPALHGFQKWNLGSSIKGGIRYSAIRGPDKLKLKITFEMPIIEGQREHGVRITCSQADNKALQKAARGILEKARSDTNGGVAAGEIEFFSTNPLPSSGANEKEASSIMRTQSPKEISVDGNDGTRTEGDGGGEGRAESRVAPKKRTRKGTRTSVEAKVEHDA</sequence>
<protein>
    <submittedName>
        <fullName evidence="2">Uncharacterized protein</fullName>
    </submittedName>
</protein>
<feature type="compositionally biased region" description="Basic residues" evidence="1">
    <location>
        <begin position="197"/>
        <end position="206"/>
    </location>
</feature>
<feature type="region of interest" description="Disordered" evidence="1">
    <location>
        <begin position="147"/>
        <end position="218"/>
    </location>
</feature>
<comment type="caution">
    <text evidence="2">The sequence shown here is derived from an EMBL/GenBank/DDBJ whole genome shotgun (WGS) entry which is preliminary data.</text>
</comment>
<feature type="compositionally biased region" description="Basic and acidic residues" evidence="1">
    <location>
        <begin position="178"/>
        <end position="196"/>
    </location>
</feature>
<organism evidence="2 3">
    <name type="scientific">Trichoderma arundinaceum</name>
    <dbReference type="NCBI Taxonomy" id="490622"/>
    <lineage>
        <taxon>Eukaryota</taxon>
        <taxon>Fungi</taxon>
        <taxon>Dikarya</taxon>
        <taxon>Ascomycota</taxon>
        <taxon>Pezizomycotina</taxon>
        <taxon>Sordariomycetes</taxon>
        <taxon>Hypocreomycetidae</taxon>
        <taxon>Hypocreales</taxon>
        <taxon>Hypocreaceae</taxon>
        <taxon>Trichoderma</taxon>
    </lineage>
</organism>
<evidence type="ECO:0000256" key="1">
    <source>
        <dbReference type="SAM" id="MobiDB-lite"/>
    </source>
</evidence>
<evidence type="ECO:0000313" key="3">
    <source>
        <dbReference type="Proteomes" id="UP000266272"/>
    </source>
</evidence>
<name>A0A395NX44_TRIAR</name>
<reference evidence="2 3" key="1">
    <citation type="journal article" date="2018" name="PLoS Pathog.">
        <title>Evolution of structural diversity of trichothecenes, a family of toxins produced by plant pathogenic and entomopathogenic fungi.</title>
        <authorList>
            <person name="Proctor R.H."/>
            <person name="McCormick S.P."/>
            <person name="Kim H.S."/>
            <person name="Cardoza R.E."/>
            <person name="Stanley A.M."/>
            <person name="Lindo L."/>
            <person name="Kelly A."/>
            <person name="Brown D.W."/>
            <person name="Lee T."/>
            <person name="Vaughan M.M."/>
            <person name="Alexander N.J."/>
            <person name="Busman M."/>
            <person name="Gutierrez S."/>
        </authorList>
    </citation>
    <scope>NUCLEOTIDE SEQUENCE [LARGE SCALE GENOMIC DNA]</scope>
    <source>
        <strain evidence="2 3">IBT 40837</strain>
    </source>
</reference>
<feature type="region of interest" description="Disordered" evidence="1">
    <location>
        <begin position="19"/>
        <end position="43"/>
    </location>
</feature>
<dbReference type="Proteomes" id="UP000266272">
    <property type="component" value="Unassembled WGS sequence"/>
</dbReference>